<keyword evidence="6" id="KW-0408">Iron</keyword>
<dbReference type="GO" id="GO:0046872">
    <property type="term" value="F:metal ion binding"/>
    <property type="evidence" value="ECO:0007669"/>
    <property type="project" value="UniProtKB-KW"/>
</dbReference>
<accession>A0A3P3VML8</accession>
<evidence type="ECO:0000256" key="2">
    <source>
        <dbReference type="ARBA" id="ARBA00022448"/>
    </source>
</evidence>
<reference evidence="9 10" key="2">
    <citation type="submission" date="2018-12" db="EMBL/GenBank/DDBJ databases">
        <title>Simiduia agarivorans gen. nov., sp. nov., a marine, agarolytic bacterium isolated from shallow coastal water from Keelung, Taiwan.</title>
        <authorList>
            <person name="Shieh W.Y."/>
        </authorList>
    </citation>
    <scope>NUCLEOTIDE SEQUENCE [LARGE SCALE GENOMIC DNA]</scope>
    <source>
        <strain evidence="9 10">GTF-13</strain>
    </source>
</reference>
<dbReference type="AlphaFoldDB" id="A0A3P3VML8"/>
<dbReference type="FunFam" id="3.30.70.20:FF:000045">
    <property type="entry name" value="Ferredoxin, 4Fe-4S"/>
    <property type="match status" value="1"/>
</dbReference>
<reference evidence="9 10" key="1">
    <citation type="submission" date="2018-08" db="EMBL/GenBank/DDBJ databases">
        <authorList>
            <person name="Khan S.A."/>
        </authorList>
    </citation>
    <scope>NUCLEOTIDE SEQUENCE [LARGE SCALE GENOMIC DNA]</scope>
    <source>
        <strain evidence="9 10">GTF-13</strain>
    </source>
</reference>
<feature type="domain" description="4Fe-4S ferredoxin-type" evidence="8">
    <location>
        <begin position="1"/>
        <end position="29"/>
    </location>
</feature>
<comment type="cofactor">
    <cofactor evidence="1">
        <name>[4Fe-4S] cluster</name>
        <dbReference type="ChEBI" id="CHEBI:49883"/>
    </cofactor>
</comment>
<dbReference type="Gene3D" id="3.30.70.20">
    <property type="match status" value="1"/>
</dbReference>
<gene>
    <name evidence="9" type="ORF">D0544_13685</name>
</gene>
<evidence type="ECO:0000256" key="7">
    <source>
        <dbReference type="ARBA" id="ARBA00023014"/>
    </source>
</evidence>
<keyword evidence="3" id="KW-0004">4Fe-4S</keyword>
<name>A0A3P3VML8_9GAMM</name>
<sequence>MSFSISDRCVNCYACLDLCPSNAISQGVSQFHIDSLRCTECAGHFADPQCASICPVEGALLDGEGQALHPPGSLTGIPPTLRVVAMEGQPAASLLP</sequence>
<keyword evidence="2" id="KW-0813">Transport</keyword>
<dbReference type="EMBL" id="QWEZ01000002">
    <property type="protein sequence ID" value="RRJ82896.1"/>
    <property type="molecule type" value="Genomic_DNA"/>
</dbReference>
<evidence type="ECO:0000313" key="9">
    <source>
        <dbReference type="EMBL" id="RRJ82896.1"/>
    </source>
</evidence>
<comment type="caution">
    <text evidence="9">The sequence shown here is derived from an EMBL/GenBank/DDBJ whole genome shotgun (WGS) entry which is preliminary data.</text>
</comment>
<evidence type="ECO:0000256" key="1">
    <source>
        <dbReference type="ARBA" id="ARBA00001966"/>
    </source>
</evidence>
<proteinExistence type="predicted"/>
<keyword evidence="7" id="KW-0411">Iron-sulfur</keyword>
<dbReference type="Proteomes" id="UP000280792">
    <property type="component" value="Unassembled WGS sequence"/>
</dbReference>
<dbReference type="SUPFAM" id="SSF54862">
    <property type="entry name" value="4Fe-4S ferredoxins"/>
    <property type="match status" value="1"/>
</dbReference>
<keyword evidence="10" id="KW-1185">Reference proteome</keyword>
<evidence type="ECO:0000256" key="5">
    <source>
        <dbReference type="ARBA" id="ARBA00022982"/>
    </source>
</evidence>
<keyword evidence="5" id="KW-0249">Electron transport</keyword>
<dbReference type="InterPro" id="IPR017900">
    <property type="entry name" value="4Fe4S_Fe_S_CS"/>
</dbReference>
<evidence type="ECO:0000259" key="8">
    <source>
        <dbReference type="PROSITE" id="PS51379"/>
    </source>
</evidence>
<evidence type="ECO:0000256" key="6">
    <source>
        <dbReference type="ARBA" id="ARBA00023004"/>
    </source>
</evidence>
<protein>
    <submittedName>
        <fullName evidence="9">Ferredoxin</fullName>
    </submittedName>
</protein>
<dbReference type="InterPro" id="IPR017896">
    <property type="entry name" value="4Fe4S_Fe-S-bd"/>
</dbReference>
<evidence type="ECO:0000313" key="10">
    <source>
        <dbReference type="Proteomes" id="UP000280792"/>
    </source>
</evidence>
<dbReference type="PROSITE" id="PS00198">
    <property type="entry name" value="4FE4S_FER_1"/>
    <property type="match status" value="1"/>
</dbReference>
<dbReference type="GO" id="GO:0051539">
    <property type="term" value="F:4 iron, 4 sulfur cluster binding"/>
    <property type="evidence" value="ECO:0007669"/>
    <property type="project" value="UniProtKB-KW"/>
</dbReference>
<dbReference type="Pfam" id="PF13237">
    <property type="entry name" value="Fer4_10"/>
    <property type="match status" value="1"/>
</dbReference>
<dbReference type="RefSeq" id="WP_125017063.1">
    <property type="nucleotide sequence ID" value="NZ_QWEZ01000002.1"/>
</dbReference>
<organism evidence="9 10">
    <name type="scientific">Aestuariirhabdus litorea</name>
    <dbReference type="NCBI Taxonomy" id="2528527"/>
    <lineage>
        <taxon>Bacteria</taxon>
        <taxon>Pseudomonadati</taxon>
        <taxon>Pseudomonadota</taxon>
        <taxon>Gammaproteobacteria</taxon>
        <taxon>Oceanospirillales</taxon>
        <taxon>Aestuariirhabdaceae</taxon>
        <taxon>Aestuariirhabdus</taxon>
    </lineage>
</organism>
<keyword evidence="4" id="KW-0479">Metal-binding</keyword>
<evidence type="ECO:0000256" key="3">
    <source>
        <dbReference type="ARBA" id="ARBA00022485"/>
    </source>
</evidence>
<evidence type="ECO:0000256" key="4">
    <source>
        <dbReference type="ARBA" id="ARBA00022723"/>
    </source>
</evidence>
<dbReference type="PROSITE" id="PS51379">
    <property type="entry name" value="4FE4S_FER_2"/>
    <property type="match status" value="1"/>
</dbReference>